<organism evidence="2 3">
    <name type="scientific">Taibaiella lutea</name>
    <dbReference type="NCBI Taxonomy" id="2608001"/>
    <lineage>
        <taxon>Bacteria</taxon>
        <taxon>Pseudomonadati</taxon>
        <taxon>Bacteroidota</taxon>
        <taxon>Chitinophagia</taxon>
        <taxon>Chitinophagales</taxon>
        <taxon>Chitinophagaceae</taxon>
        <taxon>Taibaiella</taxon>
    </lineage>
</organism>
<gene>
    <name evidence="2" type="ORF">F0919_07400</name>
</gene>
<feature type="transmembrane region" description="Helical" evidence="1">
    <location>
        <begin position="139"/>
        <end position="157"/>
    </location>
</feature>
<dbReference type="Proteomes" id="UP000323632">
    <property type="component" value="Unassembled WGS sequence"/>
</dbReference>
<evidence type="ECO:0000313" key="2">
    <source>
        <dbReference type="EMBL" id="KAA5534442.1"/>
    </source>
</evidence>
<evidence type="ECO:0000256" key="1">
    <source>
        <dbReference type="SAM" id="Phobius"/>
    </source>
</evidence>
<feature type="transmembrane region" description="Helical" evidence="1">
    <location>
        <begin position="187"/>
        <end position="218"/>
    </location>
</feature>
<comment type="caution">
    <text evidence="2">The sequence shown here is derived from an EMBL/GenBank/DDBJ whole genome shotgun (WGS) entry which is preliminary data.</text>
</comment>
<feature type="transmembrane region" description="Helical" evidence="1">
    <location>
        <begin position="363"/>
        <end position="381"/>
    </location>
</feature>
<name>A0A5M6CKE7_9BACT</name>
<sequence length="498" mass="58265">MSFKLPILKARTKFILLFFNQLFNSRKKYWLLIIALLLFAAYQFDNTPRTDDEYLGEQVYWLMHIGKVKSDFGFSNLGYDVYQSIFHKLFVYIGYVFSKIFGLNLYTLHAVSLCFFAAFLFVFYKWIKYRYASIHNFRFYGVLILLLFNQDLLYAAADFRPEVMLMCLGFVSYTMLMMYFDKGKMLYLILAGIAAGLCMFAHLNGVIFIIAGLGFLLLKKEFKSFFLFGIMACIAFLPYFTDILIHADLKYFWHQFAHDPIVSEPHSNWYKPFLKLIEEQSRFLYNEKQVILTAMLMIALIGSYKKLKEHNRALLLYTLLLVVSMALLNPSKTTKYMVVYIPFIYLIIVEGWYWLSVSDKKKTLFVFQFLFVANLAVSIFYSGRQIMENAVNLSTGGIVAENAVMASKIPTDVKQANVLCPRRMVFNELGQFKKLQDVEMIAKDDLVSFLRSSDVDYLIFSERDKQYFDLNTLRQNMENGIQVLDSTQHYILMKVTRN</sequence>
<keyword evidence="1" id="KW-0472">Membrane</keyword>
<keyword evidence="1" id="KW-1133">Transmembrane helix</keyword>
<feature type="transmembrane region" description="Helical" evidence="1">
    <location>
        <begin position="313"/>
        <end position="330"/>
    </location>
</feature>
<evidence type="ECO:0000313" key="3">
    <source>
        <dbReference type="Proteomes" id="UP000323632"/>
    </source>
</evidence>
<feature type="transmembrane region" description="Helical" evidence="1">
    <location>
        <begin position="337"/>
        <end position="357"/>
    </location>
</feature>
<feature type="transmembrane region" description="Helical" evidence="1">
    <location>
        <begin position="224"/>
        <end position="245"/>
    </location>
</feature>
<keyword evidence="1" id="KW-0812">Transmembrane</keyword>
<proteinExistence type="predicted"/>
<dbReference type="AlphaFoldDB" id="A0A5M6CKE7"/>
<dbReference type="EMBL" id="VWSH01000002">
    <property type="protein sequence ID" value="KAA5534442.1"/>
    <property type="molecule type" value="Genomic_DNA"/>
</dbReference>
<keyword evidence="3" id="KW-1185">Reference proteome</keyword>
<keyword evidence="2" id="KW-0808">Transferase</keyword>
<dbReference type="GO" id="GO:0016740">
    <property type="term" value="F:transferase activity"/>
    <property type="evidence" value="ECO:0007669"/>
    <property type="project" value="UniProtKB-KW"/>
</dbReference>
<feature type="transmembrane region" description="Helical" evidence="1">
    <location>
        <begin position="106"/>
        <end position="127"/>
    </location>
</feature>
<accession>A0A5M6CKE7</accession>
<protein>
    <submittedName>
        <fullName evidence="2">Glycosyltransferase family 39 protein</fullName>
    </submittedName>
</protein>
<reference evidence="2 3" key="1">
    <citation type="submission" date="2019-09" db="EMBL/GenBank/DDBJ databases">
        <title>Genome sequence and assembly of Taibaiella sp.</title>
        <authorList>
            <person name="Chhetri G."/>
        </authorList>
    </citation>
    <scope>NUCLEOTIDE SEQUENCE [LARGE SCALE GENOMIC DNA]</scope>
    <source>
        <strain evidence="2 3">KVB11</strain>
    </source>
</reference>